<dbReference type="InterPro" id="IPR011047">
    <property type="entry name" value="Quinoprotein_ADH-like_sf"/>
</dbReference>
<dbReference type="GO" id="GO:0008092">
    <property type="term" value="F:cytoskeletal protein binding"/>
    <property type="evidence" value="ECO:0007669"/>
    <property type="project" value="InterPro"/>
</dbReference>
<protein>
    <submittedName>
        <fullName evidence="3">Uncharacterized protein</fullName>
    </submittedName>
</protein>
<dbReference type="InterPro" id="IPR002372">
    <property type="entry name" value="PQQ_rpt_dom"/>
</dbReference>
<proteinExistence type="predicted"/>
<dbReference type="SUPFAM" id="SSF50998">
    <property type="entry name" value="Quinoprotein alcohol dehydrogenase-like"/>
    <property type="match status" value="1"/>
</dbReference>
<feature type="domain" description="SLA1 homology" evidence="1">
    <location>
        <begin position="28"/>
        <end position="79"/>
    </location>
</feature>
<name>A0A5C6BDH5_9BACT</name>
<dbReference type="EMBL" id="SJPU01000005">
    <property type="protein sequence ID" value="TWU10020.1"/>
    <property type="molecule type" value="Genomic_DNA"/>
</dbReference>
<reference evidence="3 4" key="1">
    <citation type="journal article" date="2020" name="Antonie Van Leeuwenhoek">
        <title>Rhodopirellula heiligendammensis sp. nov., Rhodopirellula pilleata sp. nov., and Rhodopirellula solitaria sp. nov. isolated from natural or artificial marine surfaces in Northern Germany and California, USA, and emended description of the genus Rhodopirellula.</title>
        <authorList>
            <person name="Kallscheuer N."/>
            <person name="Wiegand S."/>
            <person name="Jogler M."/>
            <person name="Boedeker C."/>
            <person name="Peeters S.H."/>
            <person name="Rast P."/>
            <person name="Heuer A."/>
            <person name="Jetten M.S.M."/>
            <person name="Rohde M."/>
            <person name="Jogler C."/>
        </authorList>
    </citation>
    <scope>NUCLEOTIDE SEQUENCE [LARGE SCALE GENOMIC DNA]</scope>
    <source>
        <strain evidence="3 4">Poly21</strain>
    </source>
</reference>
<dbReference type="Gene3D" id="2.30.30.700">
    <property type="entry name" value="SLA1 homology domain 1"/>
    <property type="match status" value="1"/>
</dbReference>
<dbReference type="AlphaFoldDB" id="A0A5C6BDH5"/>
<evidence type="ECO:0000313" key="4">
    <source>
        <dbReference type="Proteomes" id="UP000319908"/>
    </source>
</evidence>
<organism evidence="3 4">
    <name type="scientific">Allorhodopirellula heiligendammensis</name>
    <dbReference type="NCBI Taxonomy" id="2714739"/>
    <lineage>
        <taxon>Bacteria</taxon>
        <taxon>Pseudomonadati</taxon>
        <taxon>Planctomycetota</taxon>
        <taxon>Planctomycetia</taxon>
        <taxon>Pirellulales</taxon>
        <taxon>Pirellulaceae</taxon>
        <taxon>Allorhodopirellula</taxon>
    </lineage>
</organism>
<dbReference type="RefSeq" id="WP_146409797.1">
    <property type="nucleotide sequence ID" value="NZ_SJPU01000005.1"/>
</dbReference>
<evidence type="ECO:0000313" key="3">
    <source>
        <dbReference type="EMBL" id="TWU10020.1"/>
    </source>
</evidence>
<gene>
    <name evidence="3" type="ORF">Poly21_53530</name>
</gene>
<keyword evidence="4" id="KW-1185">Reference proteome</keyword>
<dbReference type="Pfam" id="PF03983">
    <property type="entry name" value="SHD1"/>
    <property type="match status" value="1"/>
</dbReference>
<dbReference type="Gene3D" id="2.130.10.10">
    <property type="entry name" value="YVTN repeat-like/Quinoprotein amine dehydrogenase"/>
    <property type="match status" value="1"/>
</dbReference>
<dbReference type="Proteomes" id="UP000319908">
    <property type="component" value="Unassembled WGS sequence"/>
</dbReference>
<dbReference type="OrthoDB" id="291762at2"/>
<sequence length="636" mass="68739">MNIALVRPSVFIMVFLSLYAATIGYSQEAVREWTDSTGRFKITGSLLEVTDGNAMIKNSDGKTLRIPIARLSKQDQAFLNGGDNPFEMVGDAPAIDSSAPSSTGVNAAVWATPQAVNWDDANQFTSMAGVQWQVPDSDGELGWEPQRAALTKKSTFHEHVQPLAINVQSKRAVVGNTVSFAVPKPLTRLSLVDLVSGKSVHSDSVEGHMRPLALLDNGSSVLMVGCSDDRGGYEKKSELQLWRFDGKKIVRSASWTPYAQDKDRGRADAEVLDAEVVNSSRVLTMSDKGHLVLWDLSNRKPIWHARLSERNFAMKLSVDRKLLAVFDEKTLMVLNPETAEILGSTALAPNTPTGWCRVAWSPSGKRILLTSIADVRVMDTKTGQWAFEFTLPGGPVATKALSFPDEKFALLDSRLLVDLESKIQVCEYRGASQIETLGGTSFIAVQSDAGGVLVPAKFPHPAALKMLAKAQEDPSLFLLHPGVAVSIDVSGVSNQYQATVRQGLEKSVATSGYTLNDSSPIQIMASISGPKQEAVGYIAAGSYIVNKYTSAVKLQWNGKSLWSTSGSNVPGVLMTKRGQTMQEALDKAGKAPNTSMFAGLHFPEFMQKPSENQAAGNRSQALMSSPFTLQGLVDSQ</sequence>
<dbReference type="InterPro" id="IPR007131">
    <property type="entry name" value="SHD1"/>
</dbReference>
<evidence type="ECO:0000259" key="2">
    <source>
        <dbReference type="Pfam" id="PF13360"/>
    </source>
</evidence>
<evidence type="ECO:0000259" key="1">
    <source>
        <dbReference type="Pfam" id="PF03983"/>
    </source>
</evidence>
<comment type="caution">
    <text evidence="3">The sequence shown here is derived from an EMBL/GenBank/DDBJ whole genome shotgun (WGS) entry which is preliminary data.</text>
</comment>
<feature type="domain" description="Pyrrolo-quinoline quinone repeat" evidence="2">
    <location>
        <begin position="240"/>
        <end position="430"/>
    </location>
</feature>
<accession>A0A5C6BDH5</accession>
<dbReference type="GO" id="GO:0030674">
    <property type="term" value="F:protein-macromolecule adaptor activity"/>
    <property type="evidence" value="ECO:0007669"/>
    <property type="project" value="InterPro"/>
</dbReference>
<dbReference type="GO" id="GO:0042802">
    <property type="term" value="F:identical protein binding"/>
    <property type="evidence" value="ECO:0007669"/>
    <property type="project" value="InterPro"/>
</dbReference>
<dbReference type="InterPro" id="IPR015943">
    <property type="entry name" value="WD40/YVTN_repeat-like_dom_sf"/>
</dbReference>
<dbReference type="GO" id="GO:0043130">
    <property type="term" value="F:ubiquitin binding"/>
    <property type="evidence" value="ECO:0007669"/>
    <property type="project" value="InterPro"/>
</dbReference>
<dbReference type="Pfam" id="PF13360">
    <property type="entry name" value="PQQ_2"/>
    <property type="match status" value="1"/>
</dbReference>